<evidence type="ECO:0000256" key="4">
    <source>
        <dbReference type="RuleBase" id="RU004273"/>
    </source>
</evidence>
<keyword evidence="3" id="KW-0464">Manganese</keyword>
<evidence type="ECO:0000256" key="2">
    <source>
        <dbReference type="ARBA" id="ARBA00022801"/>
    </source>
</evidence>
<dbReference type="PROSITE" id="PS00125">
    <property type="entry name" value="SER_THR_PHOSPHATASE"/>
    <property type="match status" value="1"/>
</dbReference>
<evidence type="ECO:0000256" key="3">
    <source>
        <dbReference type="ARBA" id="ARBA00023211"/>
    </source>
</evidence>
<evidence type="ECO:0000259" key="5">
    <source>
        <dbReference type="PROSITE" id="PS00125"/>
    </source>
</evidence>
<dbReference type="PRINTS" id="PR00114">
    <property type="entry name" value="STPHPHTASE"/>
</dbReference>
<feature type="domain" description="Serine/threonine specific protein phosphatases" evidence="5">
    <location>
        <begin position="108"/>
        <end position="113"/>
    </location>
</feature>
<evidence type="ECO:0000313" key="6">
    <source>
        <dbReference type="EMBL" id="JAP95917.1"/>
    </source>
</evidence>
<comment type="similarity">
    <text evidence="4">Belongs to the PPP phosphatase family.</text>
</comment>
<dbReference type="AlphaFoldDB" id="A0A146KHH6"/>
<dbReference type="GO" id="GO:0046872">
    <property type="term" value="F:metal ion binding"/>
    <property type="evidence" value="ECO:0007669"/>
    <property type="project" value="UniProtKB-KW"/>
</dbReference>
<dbReference type="GO" id="GO:0004722">
    <property type="term" value="F:protein serine/threonine phosphatase activity"/>
    <property type="evidence" value="ECO:0007669"/>
    <property type="project" value="UniProtKB-EC"/>
</dbReference>
<proteinExistence type="inferred from homology"/>
<organism evidence="6">
    <name type="scientific">Trepomonas sp. PC1</name>
    <dbReference type="NCBI Taxonomy" id="1076344"/>
    <lineage>
        <taxon>Eukaryota</taxon>
        <taxon>Metamonada</taxon>
        <taxon>Diplomonadida</taxon>
        <taxon>Hexamitidae</taxon>
        <taxon>Hexamitinae</taxon>
        <taxon>Trepomonas</taxon>
    </lineage>
</organism>
<keyword evidence="1" id="KW-0479">Metal-binding</keyword>
<dbReference type="InterPro" id="IPR047129">
    <property type="entry name" value="PPA2-like"/>
</dbReference>
<dbReference type="SMART" id="SM00156">
    <property type="entry name" value="PP2Ac"/>
    <property type="match status" value="1"/>
</dbReference>
<dbReference type="Gene3D" id="3.60.21.10">
    <property type="match status" value="1"/>
</dbReference>
<name>A0A146KHH6_9EUKA</name>
<dbReference type="EC" id="3.1.3.16" evidence="4"/>
<keyword evidence="2 4" id="KW-0378">Hydrolase</keyword>
<accession>A0A146KHH6</accession>
<dbReference type="PANTHER" id="PTHR45619">
    <property type="entry name" value="SERINE/THREONINE-PROTEIN PHOSPHATASE PP2A-RELATED"/>
    <property type="match status" value="1"/>
</dbReference>
<sequence length="318" mass="36652">MPDVQKIVEQLYNGQFPSTHDLIWISDIARTIFMQEPTLLQVQAPCTIVGDLHGQLYDLFEIFQISGPASQQQYVFLGDYVDRGQHSIETIILLFCLKILYPQRIHILRGNHEDAKICSNYGFCHEIFSKIQDYPRDFWRTIIDSFEALPLAAVISTTTTRCFCVHAGLSPALHQLSQIESIPRYSEFPENQQCIFSDLLWSDPVAVSQNDQQTIIFEKSSRGAGCSFGMLPVIKFCYQNQIGHIFRSHQMQNDGYMIYFKDLLSTVWSAPRYTNKQNLASVCNLQENGQRDYVVFECCSDFDQRHEGLEPFNIQRGF</sequence>
<dbReference type="Pfam" id="PF00149">
    <property type="entry name" value="Metallophos"/>
    <property type="match status" value="1"/>
</dbReference>
<dbReference type="InterPro" id="IPR006186">
    <property type="entry name" value="Ser/Thr-sp_prot-phosphatase"/>
</dbReference>
<protein>
    <recommendedName>
        <fullName evidence="4">Serine/threonine-protein phosphatase</fullName>
        <ecNumber evidence="4">3.1.3.16</ecNumber>
    </recommendedName>
</protein>
<dbReference type="InterPro" id="IPR004843">
    <property type="entry name" value="Calcineurin-like_PHP"/>
</dbReference>
<gene>
    <name evidence="6" type="ORF">TPC1_10926</name>
</gene>
<dbReference type="SUPFAM" id="SSF56300">
    <property type="entry name" value="Metallo-dependent phosphatases"/>
    <property type="match status" value="1"/>
</dbReference>
<dbReference type="InterPro" id="IPR029052">
    <property type="entry name" value="Metallo-depent_PP-like"/>
</dbReference>
<reference evidence="6" key="1">
    <citation type="submission" date="2015-07" db="EMBL/GenBank/DDBJ databases">
        <title>Adaptation to a free-living lifestyle via gene acquisitions in the diplomonad Trepomonas sp. PC1.</title>
        <authorList>
            <person name="Xu F."/>
            <person name="Jerlstrom-Hultqvist J."/>
            <person name="Kolisko M."/>
            <person name="Simpson A.G.B."/>
            <person name="Roger A.J."/>
            <person name="Svard S.G."/>
            <person name="Andersson J.O."/>
        </authorList>
    </citation>
    <scope>NUCLEOTIDE SEQUENCE</scope>
    <source>
        <strain evidence="6">PC1</strain>
    </source>
</reference>
<dbReference type="EMBL" id="GDID01000689">
    <property type="protein sequence ID" value="JAP95917.1"/>
    <property type="molecule type" value="Transcribed_RNA"/>
</dbReference>
<evidence type="ECO:0000256" key="1">
    <source>
        <dbReference type="ARBA" id="ARBA00022723"/>
    </source>
</evidence>
<comment type="catalytic activity">
    <reaction evidence="4">
        <text>O-phospho-L-threonyl-[protein] + H2O = L-threonyl-[protein] + phosphate</text>
        <dbReference type="Rhea" id="RHEA:47004"/>
        <dbReference type="Rhea" id="RHEA-COMP:11060"/>
        <dbReference type="Rhea" id="RHEA-COMP:11605"/>
        <dbReference type="ChEBI" id="CHEBI:15377"/>
        <dbReference type="ChEBI" id="CHEBI:30013"/>
        <dbReference type="ChEBI" id="CHEBI:43474"/>
        <dbReference type="ChEBI" id="CHEBI:61977"/>
        <dbReference type="EC" id="3.1.3.16"/>
    </reaction>
</comment>